<dbReference type="GO" id="GO:0051301">
    <property type="term" value="P:cell division"/>
    <property type="evidence" value="ECO:0007669"/>
    <property type="project" value="UniProtKB-KW"/>
</dbReference>
<keyword evidence="3" id="KW-0131">Cell cycle</keyword>
<dbReference type="Gene3D" id="2.30.42.10">
    <property type="match status" value="1"/>
</dbReference>
<keyword evidence="1" id="KW-0472">Membrane</keyword>
<reference evidence="3" key="2">
    <citation type="submission" date="2020-09" db="EMBL/GenBank/DDBJ databases">
        <authorList>
            <person name="Sun Q."/>
            <person name="Zhou Y."/>
        </authorList>
    </citation>
    <scope>NUCLEOTIDE SEQUENCE</scope>
    <source>
        <strain evidence="3">CGMCC 1.12153</strain>
    </source>
</reference>
<dbReference type="InterPro" id="IPR036034">
    <property type="entry name" value="PDZ_sf"/>
</dbReference>
<sequence length="393" mass="43923">MEIWLQETLQGLARLGIQPLLYWSLLLLFVISIRRMKQERKRFGTRVYDIFTEGRSTWKISLAAGFFLTVFAIGAGIVLPYYYLLLIAVITIVLSLPFHLKLLSPVYTVGLSVLLLWLLPLIPTGTLPGEIVSALTSVSLSAAAILMSLLFLVEGIFLTKTSSRRTFPERIVSQRGKKIGQHRVKKLAVIPMVSLFPAGMIEPFAPWWPIFNVGDGSYGVVLFPILLGYEWIARAQSPKLAAITLGKQTNGLAMISLLLSVASVFVPVLAIAAVIVAILGRLFIYTFHKSREKSKPYFTQDQRGVRILGTIPGSPADEMDLLPGELIVRVNGIPVASVHEFYEALQTNRTLTKVEVRDFRGENRYEQRAMYEGDHHELGLLFVQEVSYESMAQ</sequence>
<name>A0A917B962_HALAA</name>
<dbReference type="EMBL" id="BMEL01000004">
    <property type="protein sequence ID" value="GGF31446.1"/>
    <property type="molecule type" value="Genomic_DNA"/>
</dbReference>
<dbReference type="AlphaFoldDB" id="A0A917B962"/>
<accession>A0A917B962</accession>
<dbReference type="Pfam" id="PF17820">
    <property type="entry name" value="PDZ_6"/>
    <property type="match status" value="1"/>
</dbReference>
<evidence type="ECO:0000313" key="4">
    <source>
        <dbReference type="Proteomes" id="UP000660110"/>
    </source>
</evidence>
<feature type="transmembrane region" description="Helical" evidence="1">
    <location>
        <begin position="254"/>
        <end position="284"/>
    </location>
</feature>
<feature type="transmembrane region" description="Helical" evidence="1">
    <location>
        <begin position="20"/>
        <end position="36"/>
    </location>
</feature>
<feature type="transmembrane region" description="Helical" evidence="1">
    <location>
        <begin position="81"/>
        <end position="98"/>
    </location>
</feature>
<protein>
    <submittedName>
        <fullName evidence="3">Cell division topological determinant MinJ</fullName>
    </submittedName>
</protein>
<reference evidence="3" key="1">
    <citation type="journal article" date="2014" name="Int. J. Syst. Evol. Microbiol.">
        <title>Complete genome sequence of Corynebacterium casei LMG S-19264T (=DSM 44701T), isolated from a smear-ripened cheese.</title>
        <authorList>
            <consortium name="US DOE Joint Genome Institute (JGI-PGF)"/>
            <person name="Walter F."/>
            <person name="Albersmeier A."/>
            <person name="Kalinowski J."/>
            <person name="Ruckert C."/>
        </authorList>
    </citation>
    <scope>NUCLEOTIDE SEQUENCE</scope>
    <source>
        <strain evidence="3">CGMCC 1.12153</strain>
    </source>
</reference>
<dbReference type="SUPFAM" id="SSF50156">
    <property type="entry name" value="PDZ domain-like"/>
    <property type="match status" value="1"/>
</dbReference>
<evidence type="ECO:0000313" key="3">
    <source>
        <dbReference type="EMBL" id="GGF31446.1"/>
    </source>
</evidence>
<feature type="domain" description="PDZ" evidence="2">
    <location>
        <begin position="311"/>
        <end position="357"/>
    </location>
</feature>
<keyword evidence="3" id="KW-0132">Cell division</keyword>
<keyword evidence="1" id="KW-0812">Transmembrane</keyword>
<evidence type="ECO:0000256" key="1">
    <source>
        <dbReference type="SAM" id="Phobius"/>
    </source>
</evidence>
<evidence type="ECO:0000259" key="2">
    <source>
        <dbReference type="Pfam" id="PF17820"/>
    </source>
</evidence>
<keyword evidence="1" id="KW-1133">Transmembrane helix</keyword>
<gene>
    <name evidence="3" type="primary">minJ</name>
    <name evidence="3" type="ORF">GCM10010954_33320</name>
</gene>
<dbReference type="Proteomes" id="UP000660110">
    <property type="component" value="Unassembled WGS sequence"/>
</dbReference>
<dbReference type="InterPro" id="IPR041489">
    <property type="entry name" value="PDZ_6"/>
</dbReference>
<organism evidence="3 4">
    <name type="scientific">Halobacillus andaensis</name>
    <dbReference type="NCBI Taxonomy" id="1176239"/>
    <lineage>
        <taxon>Bacteria</taxon>
        <taxon>Bacillati</taxon>
        <taxon>Bacillota</taxon>
        <taxon>Bacilli</taxon>
        <taxon>Bacillales</taxon>
        <taxon>Bacillaceae</taxon>
        <taxon>Halobacillus</taxon>
    </lineage>
</organism>
<feature type="transmembrane region" description="Helical" evidence="1">
    <location>
        <begin position="57"/>
        <end position="75"/>
    </location>
</feature>
<proteinExistence type="predicted"/>
<comment type="caution">
    <text evidence="3">The sequence shown here is derived from an EMBL/GenBank/DDBJ whole genome shotgun (WGS) entry which is preliminary data.</text>
</comment>
<feature type="transmembrane region" description="Helical" evidence="1">
    <location>
        <begin position="134"/>
        <end position="158"/>
    </location>
</feature>
<feature type="transmembrane region" description="Helical" evidence="1">
    <location>
        <begin position="105"/>
        <end position="122"/>
    </location>
</feature>
<keyword evidence="4" id="KW-1185">Reference proteome</keyword>
<dbReference type="RefSeq" id="WP_188378635.1">
    <property type="nucleotide sequence ID" value="NZ_BMEL01000004.1"/>
</dbReference>
<feature type="transmembrane region" description="Helical" evidence="1">
    <location>
        <begin position="187"/>
        <end position="210"/>
    </location>
</feature>